<name>A0ACC3DTA3_9PEZI</name>
<dbReference type="Proteomes" id="UP001186974">
    <property type="component" value="Unassembled WGS sequence"/>
</dbReference>
<dbReference type="EMBL" id="JAWDJW010000933">
    <property type="protein sequence ID" value="KAK3079768.1"/>
    <property type="molecule type" value="Genomic_DNA"/>
</dbReference>
<gene>
    <name evidence="1" type="ORF">LTS18_003952</name>
</gene>
<keyword evidence="2" id="KW-1185">Reference proteome</keyword>
<accession>A0ACC3DTA3</accession>
<sequence length="314" mass="35750">TVLVVGNSASGFDISRELATTAKRVYVSTRKDQQQLSHVKNIRAPQIQRISPETGAVHFVDGTTLESIDRIIMCTGYVFSFPFLRRGLHSPEPMFLEGFRTSQLYDHIFWTEDATLAFVGLPKMTALFRVAEAQCAVIARVFLGGLFLPCRTNMVFWEIGLSKEFEEDLAMNRVGPADFHSLANPEDRKYILRLRDWALEAFPPDRQGQAHPPTWSFEMGWMRYQRMNLLRRVRIAFMAKDEAERHTYNSAESLGFKPTFGLEGAENGELSAMDSSMDGGEMRLMDAGTMSLMDGRDVSMMDARPQKRKRVRED</sequence>
<evidence type="ECO:0000313" key="1">
    <source>
        <dbReference type="EMBL" id="KAK3079768.1"/>
    </source>
</evidence>
<feature type="non-terminal residue" evidence="1">
    <location>
        <position position="1"/>
    </location>
</feature>
<proteinExistence type="predicted"/>
<evidence type="ECO:0000313" key="2">
    <source>
        <dbReference type="Proteomes" id="UP001186974"/>
    </source>
</evidence>
<organism evidence="1 2">
    <name type="scientific">Coniosporium uncinatum</name>
    <dbReference type="NCBI Taxonomy" id="93489"/>
    <lineage>
        <taxon>Eukaryota</taxon>
        <taxon>Fungi</taxon>
        <taxon>Dikarya</taxon>
        <taxon>Ascomycota</taxon>
        <taxon>Pezizomycotina</taxon>
        <taxon>Dothideomycetes</taxon>
        <taxon>Dothideomycetes incertae sedis</taxon>
        <taxon>Coniosporium</taxon>
    </lineage>
</organism>
<protein>
    <submittedName>
        <fullName evidence="1">Uncharacterized protein</fullName>
    </submittedName>
</protein>
<comment type="caution">
    <text evidence="1">The sequence shown here is derived from an EMBL/GenBank/DDBJ whole genome shotgun (WGS) entry which is preliminary data.</text>
</comment>
<reference evidence="1" key="1">
    <citation type="submission" date="2024-09" db="EMBL/GenBank/DDBJ databases">
        <title>Black Yeasts Isolated from many extreme environments.</title>
        <authorList>
            <person name="Coleine C."/>
            <person name="Stajich J.E."/>
            <person name="Selbmann L."/>
        </authorList>
    </citation>
    <scope>NUCLEOTIDE SEQUENCE</scope>
    <source>
        <strain evidence="1">CCFEE 5737</strain>
    </source>
</reference>